<feature type="compositionally biased region" description="Acidic residues" evidence="1">
    <location>
        <begin position="14"/>
        <end position="23"/>
    </location>
</feature>
<organism evidence="2">
    <name type="scientific">uncultured Chloroflexota bacterium</name>
    <dbReference type="NCBI Taxonomy" id="166587"/>
    <lineage>
        <taxon>Bacteria</taxon>
        <taxon>Bacillati</taxon>
        <taxon>Chloroflexota</taxon>
        <taxon>environmental samples</taxon>
    </lineage>
</organism>
<dbReference type="EMBL" id="CADCTC010000027">
    <property type="protein sequence ID" value="CAA9219895.1"/>
    <property type="molecule type" value="Genomic_DNA"/>
</dbReference>
<evidence type="ECO:0000313" key="2">
    <source>
        <dbReference type="EMBL" id="CAA9219895.1"/>
    </source>
</evidence>
<evidence type="ECO:0000256" key="1">
    <source>
        <dbReference type="SAM" id="MobiDB-lite"/>
    </source>
</evidence>
<dbReference type="InterPro" id="IPR018511">
    <property type="entry name" value="Hemolysin-typ_Ca-bd_CS"/>
</dbReference>
<dbReference type="Gene3D" id="2.150.10.10">
    <property type="entry name" value="Serralysin-like metalloprotease, C-terminal"/>
    <property type="match status" value="1"/>
</dbReference>
<dbReference type="SUPFAM" id="SSF51120">
    <property type="entry name" value="beta-Roll"/>
    <property type="match status" value="1"/>
</dbReference>
<dbReference type="Pfam" id="PF00353">
    <property type="entry name" value="HemolysinCabind"/>
    <property type="match status" value="2"/>
</dbReference>
<dbReference type="InterPro" id="IPR011049">
    <property type="entry name" value="Serralysin-like_metalloprot_C"/>
</dbReference>
<dbReference type="InterPro" id="IPR001343">
    <property type="entry name" value="Hemolysn_Ca-bd"/>
</dbReference>
<gene>
    <name evidence="2" type="ORF">AVDCRST_MAG77-422</name>
</gene>
<keyword evidence="2" id="KW-0378">Hydrolase</keyword>
<feature type="region of interest" description="Disordered" evidence="1">
    <location>
        <begin position="1"/>
        <end position="62"/>
    </location>
</feature>
<reference evidence="2" key="1">
    <citation type="submission" date="2020-02" db="EMBL/GenBank/DDBJ databases">
        <authorList>
            <person name="Meier V. D."/>
        </authorList>
    </citation>
    <scope>NUCLEOTIDE SEQUENCE</scope>
    <source>
        <strain evidence="2">AVDCRST_MAG77</strain>
    </source>
</reference>
<accession>A0A6J4HF76</accession>
<dbReference type="PROSITE" id="PS00330">
    <property type="entry name" value="HEMOLYSIN_CALCIUM"/>
    <property type="match status" value="1"/>
</dbReference>
<proteinExistence type="predicted"/>
<name>A0A6J4HF76_9CHLR</name>
<protein>
    <submittedName>
        <fullName evidence="2">Alkaline phosphatase</fullName>
        <ecNumber evidence="2">3.1.3.1</ecNumber>
    </submittedName>
</protein>
<dbReference type="GO" id="GO:0005509">
    <property type="term" value="F:calcium ion binding"/>
    <property type="evidence" value="ECO:0007669"/>
    <property type="project" value="InterPro"/>
</dbReference>
<feature type="compositionally biased region" description="Basic and acidic residues" evidence="1">
    <location>
        <begin position="35"/>
        <end position="47"/>
    </location>
</feature>
<dbReference type="GO" id="GO:0004035">
    <property type="term" value="F:alkaline phosphatase activity"/>
    <property type="evidence" value="ECO:0007669"/>
    <property type="project" value="UniProtKB-EC"/>
</dbReference>
<dbReference type="EC" id="3.1.3.1" evidence="2"/>
<dbReference type="AlphaFoldDB" id="A0A6J4HF76"/>
<sequence length="81" mass="7776">MSGADTIAGGSGVDDLDGGDGDDVLTGGPGIGALRRSDGDDVIRGGDEVGVAGPDLPGQPVGQEALKVVGSADVALLDRGF</sequence>